<dbReference type="HOGENOM" id="CLU_1341793_0_0_10"/>
<comment type="caution">
    <text evidence="1">The sequence shown here is derived from an EMBL/GenBank/DDBJ whole genome shotgun (WGS) entry which is preliminary data.</text>
</comment>
<proteinExistence type="predicted"/>
<organism evidence="1 2">
    <name type="scientific">Kordia algicida OT-1</name>
    <dbReference type="NCBI Taxonomy" id="391587"/>
    <lineage>
        <taxon>Bacteria</taxon>
        <taxon>Pseudomonadati</taxon>
        <taxon>Bacteroidota</taxon>
        <taxon>Flavobacteriia</taxon>
        <taxon>Flavobacteriales</taxon>
        <taxon>Flavobacteriaceae</taxon>
        <taxon>Kordia</taxon>
    </lineage>
</organism>
<evidence type="ECO:0000313" key="1">
    <source>
        <dbReference type="EMBL" id="EDP98581.1"/>
    </source>
</evidence>
<name>A9DLJ6_9FLAO</name>
<sequence>MIAKEILEKYLEYVCFWNASKGAKNPPSKILERQLSSLMKAVDIFPNEDTNEEHNTFFYFFEYGDFFDKNTHTDDILTPKMKAFVDACIQQSEHARRLEARKNTIEYRQVFNTLLSFRIKIEMLYIPEGIQYEGFGSFAKHFCNHQKGNILIPLKKTLEEIDEILCILIDPTQKNIDKETLISEYEYPTEDLKSVANDWFSDGF</sequence>
<keyword evidence="2" id="KW-1185">Reference proteome</keyword>
<protein>
    <submittedName>
        <fullName evidence="1">Uncharacterized protein</fullName>
    </submittedName>
</protein>
<dbReference type="EMBL" id="ABIB01000001">
    <property type="protein sequence ID" value="EDP98581.1"/>
    <property type="molecule type" value="Genomic_DNA"/>
</dbReference>
<accession>A9DLJ6</accession>
<dbReference type="Proteomes" id="UP000002945">
    <property type="component" value="Unassembled WGS sequence"/>
</dbReference>
<evidence type="ECO:0000313" key="2">
    <source>
        <dbReference type="Proteomes" id="UP000002945"/>
    </source>
</evidence>
<dbReference type="RefSeq" id="WP_007095592.1">
    <property type="nucleotide sequence ID" value="NZ_CP142125.1"/>
</dbReference>
<dbReference type="AlphaFoldDB" id="A9DLJ6"/>
<reference evidence="1 2" key="1">
    <citation type="journal article" date="2011" name="J. Bacteriol.">
        <title>Genome sequence of the algicidal bacterium Kordia algicida OT-1.</title>
        <authorList>
            <person name="Lee H.S."/>
            <person name="Kang S.G."/>
            <person name="Kwon K.K."/>
            <person name="Lee J.H."/>
            <person name="Kim S.J."/>
        </authorList>
    </citation>
    <scope>NUCLEOTIDE SEQUENCE [LARGE SCALE GENOMIC DNA]</scope>
    <source>
        <strain evidence="1 2">OT-1</strain>
    </source>
</reference>
<dbReference type="STRING" id="391587.KAOT1_15227"/>
<gene>
    <name evidence="1" type="ORF">KAOT1_15227</name>
</gene>